<evidence type="ECO:0000313" key="3">
    <source>
        <dbReference type="Proteomes" id="UP000252038"/>
    </source>
</evidence>
<dbReference type="Proteomes" id="UP000252038">
    <property type="component" value="Chromosome"/>
</dbReference>
<dbReference type="SUPFAM" id="SSF69635">
    <property type="entry name" value="Type III secretory system chaperone-like"/>
    <property type="match status" value="1"/>
</dbReference>
<dbReference type="GO" id="GO:0030254">
    <property type="term" value="P:protein secretion by the type III secretion system"/>
    <property type="evidence" value="ECO:0007669"/>
    <property type="project" value="InterPro"/>
</dbReference>
<dbReference type="Pfam" id="PF05932">
    <property type="entry name" value="CesT"/>
    <property type="match status" value="1"/>
</dbReference>
<dbReference type="AlphaFoldDB" id="A0A344UMD2"/>
<dbReference type="Gene3D" id="3.30.1460.10">
    <property type="match status" value="1"/>
</dbReference>
<proteinExistence type="predicted"/>
<sequence length="132" mass="14858">MSNGYADIALAEFCQRNRLPELRFDSQGLCHLLLDGDLPVTLRNVPQRQRVTVIVQVQPQLPDHPSRAWLEASLSAALNPMLDDQPGLGWHPEMGVVAYAHLDQSPDTAAQLETTLAQLAEWVRDWRETHAR</sequence>
<organism evidence="1 3">
    <name type="scientific">Chromobacterium phragmitis</name>
    <dbReference type="NCBI Taxonomy" id="2202141"/>
    <lineage>
        <taxon>Bacteria</taxon>
        <taxon>Pseudomonadati</taxon>
        <taxon>Pseudomonadota</taxon>
        <taxon>Betaproteobacteria</taxon>
        <taxon>Neisseriales</taxon>
        <taxon>Chromobacteriaceae</taxon>
        <taxon>Chromobacterium</taxon>
    </lineage>
</organism>
<evidence type="ECO:0000313" key="2">
    <source>
        <dbReference type="EMBL" id="MEO9384009.1"/>
    </source>
</evidence>
<dbReference type="KEGG" id="chri:DK842_14775"/>
<dbReference type="RefSeq" id="WP_114062124.1">
    <property type="nucleotide sequence ID" value="NZ_CP029495.1"/>
</dbReference>
<dbReference type="EMBL" id="CP029554">
    <property type="protein sequence ID" value="AXE36430.1"/>
    <property type="molecule type" value="Genomic_DNA"/>
</dbReference>
<dbReference type="KEGG" id="chrb:DK843_20310"/>
<dbReference type="EMBL" id="JBDXMI010000001">
    <property type="protein sequence ID" value="MEO9384009.1"/>
    <property type="molecule type" value="Genomic_DNA"/>
</dbReference>
<dbReference type="Proteomes" id="UP001462502">
    <property type="component" value="Unassembled WGS sequence"/>
</dbReference>
<gene>
    <name evidence="2" type="ORF">ABI908_07730</name>
    <name evidence="1" type="ORF">DK843_20310</name>
</gene>
<protein>
    <submittedName>
        <fullName evidence="2">CesT family type III secretion system chaperone</fullName>
    </submittedName>
</protein>
<accession>A0A344UMD2</accession>
<name>A0A344UMD2_9NEIS</name>
<keyword evidence="4" id="KW-1185">Reference proteome</keyword>
<dbReference type="InterPro" id="IPR010261">
    <property type="entry name" value="Tir_chaperone"/>
</dbReference>
<evidence type="ECO:0000313" key="4">
    <source>
        <dbReference type="Proteomes" id="UP001462502"/>
    </source>
</evidence>
<dbReference type="OrthoDB" id="8912183at2"/>
<reference evidence="1 3" key="1">
    <citation type="submission" date="2018-05" db="EMBL/GenBank/DDBJ databases">
        <title>Genome sequencing, assembly and analysis of the novel insecticidal bacterium, Chromobacterium phragmitis.</title>
        <authorList>
            <person name="Sparks M.E."/>
            <person name="Blackburn M.B."/>
            <person name="Gundersen-Rindal D.E."/>
        </authorList>
    </citation>
    <scope>NUCLEOTIDE SEQUENCE [LARGE SCALE GENOMIC DNA]</scope>
    <source>
        <strain evidence="1">IIBBL 274-1</strain>
    </source>
</reference>
<evidence type="ECO:0000313" key="1">
    <source>
        <dbReference type="EMBL" id="AXE36430.1"/>
    </source>
</evidence>
<reference evidence="2 4" key="2">
    <citation type="submission" date="2024-05" db="EMBL/GenBank/DDBJ databases">
        <authorList>
            <person name="De Oliveira J.P."/>
            <person name="Noriler S.A."/>
            <person name="De Oliveira A.G."/>
            <person name="Sipoli D.S."/>
        </authorList>
    </citation>
    <scope>NUCLEOTIDE SEQUENCE [LARGE SCALE GENOMIC DNA]</scope>
    <source>
        <strain evidence="2 4">LABIM192</strain>
    </source>
</reference>